<dbReference type="Gene3D" id="3.40.50.2000">
    <property type="entry name" value="Glycogen Phosphorylase B"/>
    <property type="match status" value="2"/>
</dbReference>
<dbReference type="AlphaFoldDB" id="A0A380C3L0"/>
<evidence type="ECO:0000313" key="2">
    <source>
        <dbReference type="EMBL" id="GEQ00411.1"/>
    </source>
</evidence>
<dbReference type="EMBL" id="BKAV01000014">
    <property type="protein sequence ID" value="GEQ00411.1"/>
    <property type="molecule type" value="Genomic_DNA"/>
</dbReference>
<reference evidence="2 5" key="2">
    <citation type="submission" date="2019-07" db="EMBL/GenBank/DDBJ databases">
        <title>Whole genome shotgun sequence of Staphylococcus arlettae NBRC 109765.</title>
        <authorList>
            <person name="Hosoyama A."/>
            <person name="Uohara A."/>
            <person name="Ohji S."/>
            <person name="Ichikawa N."/>
        </authorList>
    </citation>
    <scope>NUCLEOTIDE SEQUENCE [LARGE SCALE GENOMIC DNA]</scope>
    <source>
        <strain evidence="2 5">NBRC 109765</strain>
    </source>
</reference>
<protein>
    <submittedName>
        <fullName evidence="2">Glycoside hydrolase</fullName>
    </submittedName>
    <submittedName>
        <fullName evidence="3">Glycosyltransferase</fullName>
        <ecNumber evidence="3">2.4.1.52</ecNumber>
    </submittedName>
</protein>
<keyword evidence="3" id="KW-0808">Transferase</keyword>
<dbReference type="OrthoDB" id="9787617at2"/>
<dbReference type="EC" id="2.4.1.52" evidence="3"/>
<proteinExistence type="predicted"/>
<dbReference type="STRING" id="1212545.SARL_01506"/>
<evidence type="ECO:0000313" key="3">
    <source>
        <dbReference type="EMBL" id="SUJ11472.1"/>
    </source>
</evidence>
<dbReference type="GO" id="GO:0016787">
    <property type="term" value="F:hydrolase activity"/>
    <property type="evidence" value="ECO:0007669"/>
    <property type="project" value="UniProtKB-KW"/>
</dbReference>
<accession>A0A380C3L0</accession>
<dbReference type="Pfam" id="PF00534">
    <property type="entry name" value="Glycos_transf_1"/>
    <property type="match status" value="1"/>
</dbReference>
<dbReference type="CDD" id="cd03820">
    <property type="entry name" value="GT4_AmsD-like"/>
    <property type="match status" value="1"/>
</dbReference>
<reference evidence="3 4" key="1">
    <citation type="submission" date="2018-06" db="EMBL/GenBank/DDBJ databases">
        <authorList>
            <consortium name="Pathogen Informatics"/>
            <person name="Doyle S."/>
        </authorList>
    </citation>
    <scope>NUCLEOTIDE SEQUENCE [LARGE SCALE GENOMIC DNA]</scope>
    <source>
        <strain evidence="3 4">NCTC12413</strain>
    </source>
</reference>
<dbReference type="Proteomes" id="UP000321598">
    <property type="component" value="Unassembled WGS sequence"/>
</dbReference>
<evidence type="ECO:0000313" key="5">
    <source>
        <dbReference type="Proteomes" id="UP000321598"/>
    </source>
</evidence>
<dbReference type="Proteomes" id="UP000254956">
    <property type="component" value="Unassembled WGS sequence"/>
</dbReference>
<dbReference type="InterPro" id="IPR001296">
    <property type="entry name" value="Glyco_trans_1"/>
</dbReference>
<keyword evidence="3" id="KW-0328">Glycosyltransferase</keyword>
<organism evidence="3 4">
    <name type="scientific">Staphylococcus arlettae</name>
    <dbReference type="NCBI Taxonomy" id="29378"/>
    <lineage>
        <taxon>Bacteria</taxon>
        <taxon>Bacillati</taxon>
        <taxon>Bacillota</taxon>
        <taxon>Bacilli</taxon>
        <taxon>Bacillales</taxon>
        <taxon>Staphylococcaceae</taxon>
        <taxon>Staphylococcus</taxon>
    </lineage>
</organism>
<dbReference type="EMBL" id="UGZE01000001">
    <property type="protein sequence ID" value="SUJ11472.1"/>
    <property type="molecule type" value="Genomic_DNA"/>
</dbReference>
<keyword evidence="5" id="KW-1185">Reference proteome</keyword>
<sequence>MQSITFFMHNIFAMGGTVKSISELANVLANKGHPVTIISVFKSKEMPYFELHPDIKIQTLIDYTHIRSNLKSAIFNRVRKYTKFLKPKVLSRHEPGLNQFSSYIERKMIHAIKTVDCDVLIGTRASFNILIAQHGPYDVTKVGMEHMNFDAHPTAYQQEIIEAYRSLDKITTLTSVDQQRYQNVVQTPVFVVPNVLNEQRLDLPKDKIILAAGRLEYEKGFDLLINSIQIIQDVIRQFNYRVHIYGSGQQRKQLEQLISQHQLDDIVSIFDTTQSLSTKLAESELTIIPSRNEGFGMVILEAMNQSSIVISFDGIAGPDSIIKNNINGYLVEHGDIKALAFKIQRLLNQEFKYNTIIKHGYETVEQYSPDAIYTRFSTMLKH</sequence>
<dbReference type="RefSeq" id="WP_103388767.1">
    <property type="nucleotide sequence ID" value="NZ_BKAV01000014.1"/>
</dbReference>
<feature type="domain" description="Glycosyl transferase family 1" evidence="1">
    <location>
        <begin position="204"/>
        <end position="362"/>
    </location>
</feature>
<name>A0A380C3L0_9STAP</name>
<gene>
    <name evidence="3" type="primary">tagE_1</name>
    <name evidence="3" type="ORF">NCTC12413_00585</name>
    <name evidence="2" type="ORF">SAR03_14480</name>
</gene>
<keyword evidence="2" id="KW-0378">Hydrolase</keyword>
<evidence type="ECO:0000259" key="1">
    <source>
        <dbReference type="Pfam" id="PF00534"/>
    </source>
</evidence>
<dbReference type="PANTHER" id="PTHR12526:SF630">
    <property type="entry name" value="GLYCOSYLTRANSFERASE"/>
    <property type="match status" value="1"/>
</dbReference>
<dbReference type="PANTHER" id="PTHR12526">
    <property type="entry name" value="GLYCOSYLTRANSFERASE"/>
    <property type="match status" value="1"/>
</dbReference>
<dbReference type="SUPFAM" id="SSF53756">
    <property type="entry name" value="UDP-Glycosyltransferase/glycogen phosphorylase"/>
    <property type="match status" value="1"/>
</dbReference>
<evidence type="ECO:0000313" key="4">
    <source>
        <dbReference type="Proteomes" id="UP000254956"/>
    </source>
</evidence>
<dbReference type="GO" id="GO:0047265">
    <property type="term" value="F:poly(glycerol-phosphate) alpha-glucosyltransferase activity"/>
    <property type="evidence" value="ECO:0007669"/>
    <property type="project" value="UniProtKB-EC"/>
</dbReference>